<reference evidence="2 3" key="1">
    <citation type="submission" date="2022-04" db="EMBL/GenBank/DDBJ databases">
        <title>Gracilibacillus sp. isolated from saltern.</title>
        <authorList>
            <person name="Won M."/>
            <person name="Lee C.-M."/>
            <person name="Woen H.-Y."/>
            <person name="Kwon S.-W."/>
        </authorList>
    </citation>
    <scope>NUCLEOTIDE SEQUENCE [LARGE SCALE GENOMIC DNA]</scope>
    <source>
        <strain evidence="2 3">SSPM10-3</strain>
    </source>
</reference>
<proteinExistence type="predicted"/>
<evidence type="ECO:0000313" key="3">
    <source>
        <dbReference type="Proteomes" id="UP000831537"/>
    </source>
</evidence>
<accession>A0ABY4GKS1</accession>
<keyword evidence="3" id="KW-1185">Reference proteome</keyword>
<dbReference type="RefSeq" id="WP_244743000.1">
    <property type="nucleotide sequence ID" value="NZ_CP095071.1"/>
</dbReference>
<name>A0ABY4GKS1_9BACI</name>
<dbReference type="EMBL" id="CP095071">
    <property type="protein sequence ID" value="UOQ84771.1"/>
    <property type="molecule type" value="Genomic_DNA"/>
</dbReference>
<evidence type="ECO:0000313" key="2">
    <source>
        <dbReference type="EMBL" id="UOQ84771.1"/>
    </source>
</evidence>
<keyword evidence="1" id="KW-1133">Transmembrane helix</keyword>
<organism evidence="2 3">
    <name type="scientific">Gracilibacillus salinarum</name>
    <dbReference type="NCBI Taxonomy" id="2932255"/>
    <lineage>
        <taxon>Bacteria</taxon>
        <taxon>Bacillati</taxon>
        <taxon>Bacillota</taxon>
        <taxon>Bacilli</taxon>
        <taxon>Bacillales</taxon>
        <taxon>Bacillaceae</taxon>
        <taxon>Gracilibacillus</taxon>
    </lineage>
</organism>
<protein>
    <submittedName>
        <fullName evidence="2">Uncharacterized protein</fullName>
    </submittedName>
</protein>
<gene>
    <name evidence="2" type="ORF">MUN87_19280</name>
</gene>
<keyword evidence="1" id="KW-0472">Membrane</keyword>
<keyword evidence="1" id="KW-0812">Transmembrane</keyword>
<evidence type="ECO:0000256" key="1">
    <source>
        <dbReference type="SAM" id="Phobius"/>
    </source>
</evidence>
<sequence>MVEQSNSRTNTKNCVHSAIVTATSSTWSFVILLFGYMTALFKFIQSALYIVVPFSFKEG</sequence>
<dbReference type="Proteomes" id="UP000831537">
    <property type="component" value="Chromosome"/>
</dbReference>
<feature type="transmembrane region" description="Helical" evidence="1">
    <location>
        <begin position="27"/>
        <end position="52"/>
    </location>
</feature>